<keyword evidence="3 5" id="KW-0687">Ribonucleoprotein</keyword>
<keyword evidence="2 5" id="KW-0689">Ribosomal protein</keyword>
<dbReference type="EMBL" id="CP119075">
    <property type="protein sequence ID" value="WED66676.1"/>
    <property type="molecule type" value="Genomic_DNA"/>
</dbReference>
<evidence type="ECO:0000256" key="4">
    <source>
        <dbReference type="ARBA" id="ARBA00035171"/>
    </source>
</evidence>
<reference evidence="7" key="1">
    <citation type="submission" date="2023-03" db="EMBL/GenBank/DDBJ databases">
        <title>Lomoglobus Profundus gen. nov., sp. nov., a novel member of the phylum Verrucomicrobia, isolated from deep-marine sediment of South China Sea.</title>
        <authorList>
            <person name="Ahmad T."/>
            <person name="Ishaq S.E."/>
            <person name="Wang F."/>
        </authorList>
    </citation>
    <scope>NUCLEOTIDE SEQUENCE</scope>
    <source>
        <strain evidence="7">LMO-M01</strain>
    </source>
</reference>
<dbReference type="PANTHER" id="PTHR15680:SF9">
    <property type="entry name" value="LARGE RIBOSOMAL SUBUNIT PROTEIN BL19M"/>
    <property type="match status" value="1"/>
</dbReference>
<evidence type="ECO:0000256" key="2">
    <source>
        <dbReference type="ARBA" id="ARBA00022980"/>
    </source>
</evidence>
<keyword evidence="8" id="KW-1185">Reference proteome</keyword>
<evidence type="ECO:0000313" key="8">
    <source>
        <dbReference type="Proteomes" id="UP001218638"/>
    </source>
</evidence>
<dbReference type="GO" id="GO:0003735">
    <property type="term" value="F:structural constituent of ribosome"/>
    <property type="evidence" value="ECO:0007669"/>
    <property type="project" value="InterPro"/>
</dbReference>
<dbReference type="GO" id="GO:0022625">
    <property type="term" value="C:cytosolic large ribosomal subunit"/>
    <property type="evidence" value="ECO:0007669"/>
    <property type="project" value="TreeGrafter"/>
</dbReference>
<dbReference type="PIRSF" id="PIRSF002191">
    <property type="entry name" value="Ribosomal_L19"/>
    <property type="match status" value="1"/>
</dbReference>
<gene>
    <name evidence="5 7" type="primary">rplS</name>
    <name evidence="7" type="ORF">PXH66_07410</name>
</gene>
<dbReference type="HAMAP" id="MF_00402">
    <property type="entry name" value="Ribosomal_bL19"/>
    <property type="match status" value="1"/>
</dbReference>
<accession>A0AAF0I7D9</accession>
<evidence type="ECO:0000256" key="5">
    <source>
        <dbReference type="HAMAP-Rule" id="MF_00402"/>
    </source>
</evidence>
<dbReference type="KEGG" id="slom:PXH66_07410"/>
<dbReference type="InterPro" id="IPR008991">
    <property type="entry name" value="Translation_prot_SH3-like_sf"/>
</dbReference>
<protein>
    <recommendedName>
        <fullName evidence="4 5">Large ribosomal subunit protein bL19</fullName>
    </recommendedName>
</protein>
<dbReference type="Pfam" id="PF01245">
    <property type="entry name" value="Ribosomal_L19"/>
    <property type="match status" value="1"/>
</dbReference>
<evidence type="ECO:0000256" key="1">
    <source>
        <dbReference type="ARBA" id="ARBA00005781"/>
    </source>
</evidence>
<proteinExistence type="inferred from homology"/>
<dbReference type="Proteomes" id="UP001218638">
    <property type="component" value="Chromosome"/>
</dbReference>
<comment type="function">
    <text evidence="5 6">This protein is located at the 30S-50S ribosomal subunit interface and may play a role in the structure and function of the aminoacyl-tRNA binding site.</text>
</comment>
<sequence>MNPIIKEVTASHLKSDVTDFRVGDGVRVHTKVREGDKERIQIFAGIVIARKGGGIAEAFTVRRISYGEGVERVFPLHSPNIEKIELDRASVPMRARLYYLRDRKGKAAMAIKAKRYDSAKA</sequence>
<evidence type="ECO:0000256" key="3">
    <source>
        <dbReference type="ARBA" id="ARBA00023274"/>
    </source>
</evidence>
<dbReference type="GO" id="GO:0006412">
    <property type="term" value="P:translation"/>
    <property type="evidence" value="ECO:0007669"/>
    <property type="project" value="UniProtKB-UniRule"/>
</dbReference>
<comment type="similarity">
    <text evidence="1 5 6">Belongs to the bacterial ribosomal protein bL19 family.</text>
</comment>
<dbReference type="Gene3D" id="2.30.30.790">
    <property type="match status" value="1"/>
</dbReference>
<organism evidence="7 8">
    <name type="scientific">Synoicihabitans lomoniglobus</name>
    <dbReference type="NCBI Taxonomy" id="2909285"/>
    <lineage>
        <taxon>Bacteria</taxon>
        <taxon>Pseudomonadati</taxon>
        <taxon>Verrucomicrobiota</taxon>
        <taxon>Opitutia</taxon>
        <taxon>Opitutales</taxon>
        <taxon>Opitutaceae</taxon>
        <taxon>Synoicihabitans</taxon>
    </lineage>
</organism>
<dbReference type="InterPro" id="IPR038657">
    <property type="entry name" value="Ribosomal_bL19_sf"/>
</dbReference>
<dbReference type="AlphaFoldDB" id="A0AAF0I7D9"/>
<evidence type="ECO:0000256" key="6">
    <source>
        <dbReference type="RuleBase" id="RU000559"/>
    </source>
</evidence>
<dbReference type="RefSeq" id="WP_330928838.1">
    <property type="nucleotide sequence ID" value="NZ_CP119075.1"/>
</dbReference>
<dbReference type="PRINTS" id="PR00061">
    <property type="entry name" value="RIBOSOMALL19"/>
</dbReference>
<dbReference type="InterPro" id="IPR001857">
    <property type="entry name" value="Ribosomal_bL19"/>
</dbReference>
<evidence type="ECO:0000313" key="7">
    <source>
        <dbReference type="EMBL" id="WED66676.1"/>
    </source>
</evidence>
<dbReference type="PANTHER" id="PTHR15680">
    <property type="entry name" value="RIBOSOMAL PROTEIN L19"/>
    <property type="match status" value="1"/>
</dbReference>
<dbReference type="SUPFAM" id="SSF50104">
    <property type="entry name" value="Translation proteins SH3-like domain"/>
    <property type="match status" value="1"/>
</dbReference>
<name>A0AAF0I7D9_9BACT</name>
<dbReference type="NCBIfam" id="TIGR01024">
    <property type="entry name" value="rplS_bact"/>
    <property type="match status" value="1"/>
</dbReference>